<keyword evidence="2" id="KW-1185">Reference proteome</keyword>
<reference evidence="1 2" key="1">
    <citation type="submission" date="2024-04" db="EMBL/GenBank/DDBJ databases">
        <authorList>
            <person name="Cremers G."/>
        </authorList>
    </citation>
    <scope>NUCLEOTIDE SEQUENCE [LARGE SCALE GENOMIC DNA]</scope>
    <source>
        <strain evidence="1">MeCH1-AG</strain>
    </source>
</reference>
<dbReference type="RefSeq" id="WP_348759504.1">
    <property type="nucleotide sequence ID" value="NZ_OZ026884.1"/>
</dbReference>
<evidence type="ECO:0000313" key="2">
    <source>
        <dbReference type="Proteomes" id="UP001497493"/>
    </source>
</evidence>
<dbReference type="EMBL" id="OZ026884">
    <property type="protein sequence ID" value="CAL1239985.1"/>
    <property type="molecule type" value="Genomic_DNA"/>
</dbReference>
<dbReference type="InterPro" id="IPR005560">
    <property type="entry name" value="Csp_YhjQ"/>
</dbReference>
<dbReference type="Proteomes" id="UP001497493">
    <property type="component" value="Chromosome"/>
</dbReference>
<sequence>MSSVEEVVKAHPHPTATDRALLLRAAEALFDCEESCTACADACLGEEMVQSLRRCIRICLDCADSCAATHRLVLRQTESDSTVLRRQLEACATICRLCAEECERHATHHAHCRLCAQSCRRCEQACGQLAGAVAG</sequence>
<dbReference type="PANTHER" id="PTHR37310">
    <property type="entry name" value="CYTOPLASMIC PROTEIN-RELATED"/>
    <property type="match status" value="1"/>
</dbReference>
<dbReference type="InterPro" id="IPR044543">
    <property type="entry name" value="YHJQ-like"/>
</dbReference>
<protein>
    <submittedName>
        <fullName evidence="1">Ferredoxin</fullName>
    </submittedName>
</protein>
<dbReference type="Pfam" id="PF03860">
    <property type="entry name" value="Csp"/>
    <property type="match status" value="1"/>
</dbReference>
<organism evidence="1 2">
    <name type="scientific">Candidatus Methylocalor cossyra</name>
    <dbReference type="NCBI Taxonomy" id="3108543"/>
    <lineage>
        <taxon>Bacteria</taxon>
        <taxon>Pseudomonadati</taxon>
        <taxon>Pseudomonadota</taxon>
        <taxon>Gammaproteobacteria</taxon>
        <taxon>Methylococcales</taxon>
        <taxon>Methylococcaceae</taxon>
        <taxon>Candidatus Methylocalor</taxon>
    </lineage>
</organism>
<dbReference type="Gene3D" id="1.20.1270.360">
    <property type="match status" value="1"/>
</dbReference>
<accession>A0ABP1C6V8</accession>
<dbReference type="PANTHER" id="PTHR37310:SF1">
    <property type="entry name" value="CYTOPLASMIC PROTEIN"/>
    <property type="match status" value="1"/>
</dbReference>
<proteinExistence type="predicted"/>
<name>A0ABP1C6V8_9GAMM</name>
<evidence type="ECO:0000313" key="1">
    <source>
        <dbReference type="EMBL" id="CAL1239985.1"/>
    </source>
</evidence>
<gene>
    <name evidence="1" type="ORF">MECH1_V1_1209</name>
</gene>
<dbReference type="CDD" id="cd08026">
    <property type="entry name" value="DUF326"/>
    <property type="match status" value="1"/>
</dbReference>